<sequence length="468" mass="50961">MDGGTHALTWSSTHQHQLHPVVGEDSAPPSMHDDTHAPPGVAHSDGGFIQPGQVQDPTQSVLPPGYTTARGYQYSGVGAHNTPFTSIPPLHPNAPTPLPHYAHGHPDVAAAPRDGTRYWPNVTPHDSGSSSNGRLDHQYGGMGGPSALPPFPPVWNYAPVPQDVSTRYSPDELRNRIVARLPSVQSPLNTTSLPPTFNAPTVLLSSPAINVLMGMRHLPESQLREVWYYMNSRTEDDFVASVREPRDRSHSPPSNSIPSHPARSSTRHPIITTVSHGAEMTPPWSQTHVHAMSESPRDLAFPHSRNRGYRSSPHFDDATRESHAASTSSMASTSTLAVSPPSFGDLDCGPPHDPQQQHYMFSHQTHVSPFPQGVFGPFSKSPQNHSTALPSNAPGTLGRRLPSRPSAWRASTSPPASRGSKVRNPKKKPKPGRCANCQTTETTQWRRDPDSEDQLCNPCGQKAYKRDH</sequence>
<feature type="region of interest" description="Disordered" evidence="2">
    <location>
        <begin position="1"/>
        <end position="46"/>
    </location>
</feature>
<dbReference type="GO" id="GO:0006355">
    <property type="term" value="P:regulation of DNA-templated transcription"/>
    <property type="evidence" value="ECO:0007669"/>
    <property type="project" value="InterPro"/>
</dbReference>
<keyword evidence="1" id="KW-0862">Zinc</keyword>
<feature type="region of interest" description="Disordered" evidence="2">
    <location>
        <begin position="371"/>
        <end position="468"/>
    </location>
</feature>
<evidence type="ECO:0000313" key="4">
    <source>
        <dbReference type="EMBL" id="KAF7349405.1"/>
    </source>
</evidence>
<feature type="region of interest" description="Disordered" evidence="2">
    <location>
        <begin position="241"/>
        <end position="357"/>
    </location>
</feature>
<dbReference type="GO" id="GO:0043565">
    <property type="term" value="F:sequence-specific DNA binding"/>
    <property type="evidence" value="ECO:0007669"/>
    <property type="project" value="InterPro"/>
</dbReference>
<accession>A0A8H7CT90</accession>
<feature type="compositionally biased region" description="Basic residues" evidence="2">
    <location>
        <begin position="420"/>
        <end position="431"/>
    </location>
</feature>
<dbReference type="InterPro" id="IPR000679">
    <property type="entry name" value="Znf_GATA"/>
</dbReference>
<name>A0A8H7CT90_9AGAR</name>
<evidence type="ECO:0000259" key="3">
    <source>
        <dbReference type="PROSITE" id="PS50114"/>
    </source>
</evidence>
<dbReference type="Pfam" id="PF00320">
    <property type="entry name" value="GATA"/>
    <property type="match status" value="1"/>
</dbReference>
<evidence type="ECO:0000313" key="5">
    <source>
        <dbReference type="Proteomes" id="UP000623467"/>
    </source>
</evidence>
<dbReference type="PROSITE" id="PS50114">
    <property type="entry name" value="GATA_ZN_FINGER_2"/>
    <property type="match status" value="1"/>
</dbReference>
<reference evidence="4" key="1">
    <citation type="submission" date="2020-05" db="EMBL/GenBank/DDBJ databases">
        <title>Mycena genomes resolve the evolution of fungal bioluminescence.</title>
        <authorList>
            <person name="Tsai I.J."/>
        </authorList>
    </citation>
    <scope>NUCLEOTIDE SEQUENCE</scope>
    <source>
        <strain evidence="4">160909Yilan</strain>
    </source>
</reference>
<keyword evidence="1" id="KW-0479">Metal-binding</keyword>
<feature type="compositionally biased region" description="Low complexity" evidence="2">
    <location>
        <begin position="251"/>
        <end position="261"/>
    </location>
</feature>
<dbReference type="SUPFAM" id="SSF57716">
    <property type="entry name" value="Glucocorticoid receptor-like (DNA-binding domain)"/>
    <property type="match status" value="1"/>
</dbReference>
<feature type="compositionally biased region" description="Polar residues" evidence="2">
    <location>
        <begin position="380"/>
        <end position="394"/>
    </location>
</feature>
<proteinExistence type="predicted"/>
<dbReference type="SMART" id="SM00401">
    <property type="entry name" value="ZnF_GATA"/>
    <property type="match status" value="1"/>
</dbReference>
<feature type="compositionally biased region" description="Basic and acidic residues" evidence="2">
    <location>
        <begin position="313"/>
        <end position="323"/>
    </location>
</feature>
<dbReference type="EMBL" id="JACAZH010000016">
    <property type="protein sequence ID" value="KAF7349405.1"/>
    <property type="molecule type" value="Genomic_DNA"/>
</dbReference>
<organism evidence="4 5">
    <name type="scientific">Mycena sanguinolenta</name>
    <dbReference type="NCBI Taxonomy" id="230812"/>
    <lineage>
        <taxon>Eukaryota</taxon>
        <taxon>Fungi</taxon>
        <taxon>Dikarya</taxon>
        <taxon>Basidiomycota</taxon>
        <taxon>Agaricomycotina</taxon>
        <taxon>Agaricomycetes</taxon>
        <taxon>Agaricomycetidae</taxon>
        <taxon>Agaricales</taxon>
        <taxon>Marasmiineae</taxon>
        <taxon>Mycenaceae</taxon>
        <taxon>Mycena</taxon>
    </lineage>
</organism>
<comment type="caution">
    <text evidence="4">The sequence shown here is derived from an EMBL/GenBank/DDBJ whole genome shotgun (WGS) entry which is preliminary data.</text>
</comment>
<dbReference type="OrthoDB" id="3047446at2759"/>
<dbReference type="InterPro" id="IPR013088">
    <property type="entry name" value="Znf_NHR/GATA"/>
</dbReference>
<dbReference type="AlphaFoldDB" id="A0A8H7CT90"/>
<evidence type="ECO:0000256" key="1">
    <source>
        <dbReference type="PROSITE-ProRule" id="PRU00094"/>
    </source>
</evidence>
<dbReference type="CDD" id="cd00202">
    <property type="entry name" value="ZnF_GATA"/>
    <property type="match status" value="1"/>
</dbReference>
<gene>
    <name evidence="4" type="ORF">MSAN_01730400</name>
</gene>
<protein>
    <recommendedName>
        <fullName evidence="3">GATA-type domain-containing protein</fullName>
    </recommendedName>
</protein>
<dbReference type="GO" id="GO:0008270">
    <property type="term" value="F:zinc ion binding"/>
    <property type="evidence" value="ECO:0007669"/>
    <property type="project" value="UniProtKB-KW"/>
</dbReference>
<keyword evidence="1" id="KW-0863">Zinc-finger</keyword>
<dbReference type="Gene3D" id="3.30.50.10">
    <property type="entry name" value="Erythroid Transcription Factor GATA-1, subunit A"/>
    <property type="match status" value="1"/>
</dbReference>
<feature type="compositionally biased region" description="Low complexity" evidence="2">
    <location>
        <begin position="324"/>
        <end position="339"/>
    </location>
</feature>
<keyword evidence="5" id="KW-1185">Reference proteome</keyword>
<evidence type="ECO:0000256" key="2">
    <source>
        <dbReference type="SAM" id="MobiDB-lite"/>
    </source>
</evidence>
<feature type="domain" description="GATA-type" evidence="3">
    <location>
        <begin position="433"/>
        <end position="460"/>
    </location>
</feature>
<dbReference type="Proteomes" id="UP000623467">
    <property type="component" value="Unassembled WGS sequence"/>
</dbReference>